<comment type="caution">
    <text evidence="1">The sequence shown here is derived from an EMBL/GenBank/DDBJ whole genome shotgun (WGS) entry which is preliminary data.</text>
</comment>
<keyword evidence="2" id="KW-1185">Reference proteome</keyword>
<organism evidence="1 2">
    <name type="scientific">Nannocystis pusilla</name>
    <dbReference type="NCBI Taxonomy" id="889268"/>
    <lineage>
        <taxon>Bacteria</taxon>
        <taxon>Pseudomonadati</taxon>
        <taxon>Myxococcota</taxon>
        <taxon>Polyangia</taxon>
        <taxon>Nannocystales</taxon>
        <taxon>Nannocystaceae</taxon>
        <taxon>Nannocystis</taxon>
    </lineage>
</organism>
<accession>A0A9X3J4E2</accession>
<dbReference type="Proteomes" id="UP001150924">
    <property type="component" value="Unassembled WGS sequence"/>
</dbReference>
<dbReference type="RefSeq" id="WP_267776691.1">
    <property type="nucleotide sequence ID" value="NZ_JAPNKE010000002.1"/>
</dbReference>
<gene>
    <name evidence="1" type="ORF">OV079_47385</name>
</gene>
<proteinExistence type="predicted"/>
<name>A0A9X3J4E2_9BACT</name>
<evidence type="ECO:0000313" key="2">
    <source>
        <dbReference type="Proteomes" id="UP001150924"/>
    </source>
</evidence>
<evidence type="ECO:0000313" key="1">
    <source>
        <dbReference type="EMBL" id="MCY1013033.1"/>
    </source>
</evidence>
<reference evidence="1" key="1">
    <citation type="submission" date="2022-11" db="EMBL/GenBank/DDBJ databases">
        <title>Minimal conservation of predation-associated metabolite biosynthetic gene clusters underscores biosynthetic potential of Myxococcota including descriptions for ten novel species: Archangium lansinium sp. nov., Myxococcus landrumus sp. nov., Nannocystis bai.</title>
        <authorList>
            <person name="Ahearne A."/>
            <person name="Stevens C."/>
            <person name="Phillips K."/>
        </authorList>
    </citation>
    <scope>NUCLEOTIDE SEQUENCE</scope>
    <source>
        <strain evidence="1">Na p29</strain>
    </source>
</reference>
<dbReference type="AlphaFoldDB" id="A0A9X3J4E2"/>
<sequence>MKDPRAQAEAQVKSMLVKIVRNCKQVRPQQIRLMIKVDYATGKVEARETGLDTRGGKCLCDALKHVRLKPLGTGTTEFPLVSVV</sequence>
<protein>
    <submittedName>
        <fullName evidence="1">Uncharacterized protein</fullName>
    </submittedName>
</protein>
<dbReference type="EMBL" id="JAPNKE010000002">
    <property type="protein sequence ID" value="MCY1013033.1"/>
    <property type="molecule type" value="Genomic_DNA"/>
</dbReference>